<dbReference type="Proteomes" id="UP000003100">
    <property type="component" value="Unassembled WGS sequence"/>
</dbReference>
<accession>C0CM68</accession>
<evidence type="ECO:0000313" key="1">
    <source>
        <dbReference type="EMBL" id="EEG49138.1"/>
    </source>
</evidence>
<dbReference type="HOGENOM" id="CLU_3305564_0_0_9"/>
<organism evidence="1 2">
    <name type="scientific">Blautia hydrogenotrophica (strain DSM 10507 / JCM 14656 / S5a33)</name>
    <name type="common">Ruminococcus hydrogenotrophicus</name>
    <dbReference type="NCBI Taxonomy" id="476272"/>
    <lineage>
        <taxon>Bacteria</taxon>
        <taxon>Bacillati</taxon>
        <taxon>Bacillota</taxon>
        <taxon>Clostridia</taxon>
        <taxon>Lachnospirales</taxon>
        <taxon>Lachnospiraceae</taxon>
        <taxon>Blautia</taxon>
    </lineage>
</organism>
<sequence>MVKVIPSRFNRRVPTMSVVGELAKLKKGEKKKKRCLNGM</sequence>
<gene>
    <name evidence="1" type="ORF">RUMHYD_01949</name>
</gene>
<reference evidence="1 2" key="1">
    <citation type="submission" date="2009-01" db="EMBL/GenBank/DDBJ databases">
        <authorList>
            <person name="Fulton L."/>
            <person name="Clifton S."/>
            <person name="Fulton B."/>
            <person name="Xu J."/>
            <person name="Minx P."/>
            <person name="Pepin K.H."/>
            <person name="Johnson M."/>
            <person name="Bhonagiri V."/>
            <person name="Nash W.E."/>
            <person name="Mardis E.R."/>
            <person name="Wilson R.K."/>
        </authorList>
    </citation>
    <scope>NUCLEOTIDE SEQUENCE [LARGE SCALE GENOMIC DNA]</scope>
    <source>
        <strain evidence="2">DSM 10507 / JCM 14656 / S5a33</strain>
    </source>
</reference>
<dbReference type="PATRIC" id="fig|476272.21.peg.1988"/>
<name>C0CM68_BLAHS</name>
<comment type="caution">
    <text evidence="1">The sequence shown here is derived from an EMBL/GenBank/DDBJ whole genome shotgun (WGS) entry which is preliminary data.</text>
</comment>
<reference evidence="1 2" key="2">
    <citation type="submission" date="2009-02" db="EMBL/GenBank/DDBJ databases">
        <title>Draft genome sequence of Blautia hydrogenotrophica DSM 10507 (Ruminococcus hydrogenotrophicus DSM 10507).</title>
        <authorList>
            <person name="Sudarsanam P."/>
            <person name="Ley R."/>
            <person name="Guruge J."/>
            <person name="Turnbaugh P.J."/>
            <person name="Mahowald M."/>
            <person name="Liep D."/>
            <person name="Gordon J."/>
        </authorList>
    </citation>
    <scope>NUCLEOTIDE SEQUENCE [LARGE SCALE GENOMIC DNA]</scope>
    <source>
        <strain evidence="2">DSM 10507 / JCM 14656 / S5a33</strain>
    </source>
</reference>
<keyword evidence="2" id="KW-1185">Reference proteome</keyword>
<dbReference type="AlphaFoldDB" id="C0CM68"/>
<protein>
    <submittedName>
        <fullName evidence="1">Uncharacterized protein</fullName>
    </submittedName>
</protein>
<proteinExistence type="predicted"/>
<dbReference type="EMBL" id="ACBZ01000101">
    <property type="protein sequence ID" value="EEG49138.1"/>
    <property type="molecule type" value="Genomic_DNA"/>
</dbReference>
<evidence type="ECO:0000313" key="2">
    <source>
        <dbReference type="Proteomes" id="UP000003100"/>
    </source>
</evidence>